<dbReference type="Gene3D" id="2.40.170.20">
    <property type="entry name" value="TonB-dependent receptor, beta-barrel domain"/>
    <property type="match status" value="1"/>
</dbReference>
<gene>
    <name evidence="16" type="ORF">H3Z74_01150</name>
</gene>
<evidence type="ECO:0000313" key="16">
    <source>
        <dbReference type="EMBL" id="QNQ09894.1"/>
    </source>
</evidence>
<dbReference type="RefSeq" id="WP_187762203.1">
    <property type="nucleotide sequence ID" value="NZ_CP061038.1"/>
</dbReference>
<dbReference type="PANTHER" id="PTHR32552:SF81">
    <property type="entry name" value="TONB-DEPENDENT OUTER MEMBRANE RECEPTOR"/>
    <property type="match status" value="1"/>
</dbReference>
<evidence type="ECO:0000256" key="10">
    <source>
        <dbReference type="ARBA" id="ARBA00023237"/>
    </source>
</evidence>
<feature type="signal peptide" evidence="13">
    <location>
        <begin position="1"/>
        <end position="27"/>
    </location>
</feature>
<dbReference type="GO" id="GO:0009279">
    <property type="term" value="C:cell outer membrane"/>
    <property type="evidence" value="ECO:0007669"/>
    <property type="project" value="UniProtKB-SubCell"/>
</dbReference>
<evidence type="ECO:0000256" key="3">
    <source>
        <dbReference type="ARBA" id="ARBA00022452"/>
    </source>
</evidence>
<sequence>MTRTVSRCLPAVSAIALLVAGAAPAWAQATDQTEPAAQDAAASGGDIIVTASKRSERLSDVAGGVSAMTGAQLEAIGAQDFKDYLTRTSGVAFNEGPSNNSAAVIRGIGTTAGLDQGQGSTGYFINDIPMNEPGYTIVIPDIDAFDVARVEVLRGPQGTLFGSASLGGAINFISNLADPSGFHAAAEGAIGTTRFSAGEVNYRAKGMINVPIVADKLAVRVVATQRVDTGYIDNVGTGVKGSNDVHTFGMRGSIFFTPDVDTTISYLGLYQKTRTDDPSVSNLGLGLLQRSSKFEVPMIFKTQLHSLRLDHDFGFATATMIGTYNRKTGDIYDDFTSIPFYAGLNPGTHHFLQAGQSDTFSYEVRFASPKGETFDWLIGATHIDTTKGFQEHLSSPGYAAAHPAEVAAGLTRGDEYYYGASHTKGDENALFGEANLHFGPVTITGGGRLFRTQTDTYTDQFGIFAGGTVINPPYRVEDSGFAPKASIKFQPNPDLMFYALASKGYRFGSPNTLPQLAGSPIPAGTTSDSLWNYEVGTRFSLIDRKLFVSVTGFYIDWTNLQVRLRRMGDGLTYGANAGAAEIYGAEASATLNLGGLSLASNLTYLDAKLTEDIPTAVPPLASGKRLPSAAKWRISNTASYNFGGAAAPTVTLLHRYVSRSPGFLNENTTFAPYHIFDARVSAKIGEFTIAAFAENIGDKRAITFGYQDFGSGASRFIVKPRTFGLQANWAM</sequence>
<dbReference type="PROSITE" id="PS52016">
    <property type="entry name" value="TONB_DEPENDENT_REC_3"/>
    <property type="match status" value="1"/>
</dbReference>
<comment type="similarity">
    <text evidence="11 12">Belongs to the TonB-dependent receptor family.</text>
</comment>
<dbReference type="InterPro" id="IPR012910">
    <property type="entry name" value="Plug_dom"/>
</dbReference>
<evidence type="ECO:0000256" key="4">
    <source>
        <dbReference type="ARBA" id="ARBA00022496"/>
    </source>
</evidence>
<protein>
    <submittedName>
        <fullName evidence="16">TonB-dependent receptor</fullName>
    </submittedName>
</protein>
<keyword evidence="6" id="KW-0408">Iron</keyword>
<dbReference type="Proteomes" id="UP000516148">
    <property type="component" value="Chromosome"/>
</dbReference>
<dbReference type="SUPFAM" id="SSF56935">
    <property type="entry name" value="Porins"/>
    <property type="match status" value="1"/>
</dbReference>
<evidence type="ECO:0000259" key="14">
    <source>
        <dbReference type="Pfam" id="PF00593"/>
    </source>
</evidence>
<dbReference type="EMBL" id="CP061038">
    <property type="protein sequence ID" value="QNQ09894.1"/>
    <property type="molecule type" value="Genomic_DNA"/>
</dbReference>
<evidence type="ECO:0000256" key="13">
    <source>
        <dbReference type="SAM" id="SignalP"/>
    </source>
</evidence>
<evidence type="ECO:0000256" key="1">
    <source>
        <dbReference type="ARBA" id="ARBA00004571"/>
    </source>
</evidence>
<evidence type="ECO:0000256" key="12">
    <source>
        <dbReference type="RuleBase" id="RU003357"/>
    </source>
</evidence>
<dbReference type="InterPro" id="IPR000531">
    <property type="entry name" value="Beta-barrel_TonB"/>
</dbReference>
<dbReference type="PANTHER" id="PTHR32552">
    <property type="entry name" value="FERRICHROME IRON RECEPTOR-RELATED"/>
    <property type="match status" value="1"/>
</dbReference>
<evidence type="ECO:0000256" key="7">
    <source>
        <dbReference type="ARBA" id="ARBA00023065"/>
    </source>
</evidence>
<keyword evidence="9 11" id="KW-0472">Membrane</keyword>
<dbReference type="InterPro" id="IPR036942">
    <property type="entry name" value="Beta-barrel_TonB_sf"/>
</dbReference>
<evidence type="ECO:0000256" key="11">
    <source>
        <dbReference type="PROSITE-ProRule" id="PRU01360"/>
    </source>
</evidence>
<dbReference type="GO" id="GO:0006826">
    <property type="term" value="P:iron ion transport"/>
    <property type="evidence" value="ECO:0007669"/>
    <property type="project" value="UniProtKB-KW"/>
</dbReference>
<keyword evidence="10 11" id="KW-0998">Cell outer membrane</keyword>
<evidence type="ECO:0000259" key="15">
    <source>
        <dbReference type="Pfam" id="PF07715"/>
    </source>
</evidence>
<keyword evidence="17" id="KW-1185">Reference proteome</keyword>
<evidence type="ECO:0000256" key="5">
    <source>
        <dbReference type="ARBA" id="ARBA00022692"/>
    </source>
</evidence>
<dbReference type="Pfam" id="PF00593">
    <property type="entry name" value="TonB_dep_Rec_b-barrel"/>
    <property type="match status" value="1"/>
</dbReference>
<dbReference type="Pfam" id="PF07715">
    <property type="entry name" value="Plug"/>
    <property type="match status" value="1"/>
</dbReference>
<keyword evidence="16" id="KW-0675">Receptor</keyword>
<keyword evidence="13" id="KW-0732">Signal</keyword>
<name>A0A7H0LJP1_9SPHN</name>
<accession>A0A7H0LJP1</accession>
<dbReference type="AlphaFoldDB" id="A0A7H0LJP1"/>
<evidence type="ECO:0000256" key="9">
    <source>
        <dbReference type="ARBA" id="ARBA00023136"/>
    </source>
</evidence>
<dbReference type="CDD" id="cd01347">
    <property type="entry name" value="ligand_gated_channel"/>
    <property type="match status" value="1"/>
</dbReference>
<organism evidence="16 17">
    <name type="scientific">Sphingomonas alpina</name>
    <dbReference type="NCBI Taxonomy" id="653931"/>
    <lineage>
        <taxon>Bacteria</taxon>
        <taxon>Pseudomonadati</taxon>
        <taxon>Pseudomonadota</taxon>
        <taxon>Alphaproteobacteria</taxon>
        <taxon>Sphingomonadales</taxon>
        <taxon>Sphingomonadaceae</taxon>
        <taxon>Sphingomonas</taxon>
    </lineage>
</organism>
<keyword evidence="7" id="KW-0406">Ion transport</keyword>
<keyword evidence="4" id="KW-0410">Iron transport</keyword>
<dbReference type="KEGG" id="spap:H3Z74_01150"/>
<evidence type="ECO:0000313" key="17">
    <source>
        <dbReference type="Proteomes" id="UP000516148"/>
    </source>
</evidence>
<feature type="domain" description="TonB-dependent receptor-like beta-barrel" evidence="14">
    <location>
        <begin position="260"/>
        <end position="696"/>
    </location>
</feature>
<dbReference type="InterPro" id="IPR039426">
    <property type="entry name" value="TonB-dep_rcpt-like"/>
</dbReference>
<keyword evidence="5 11" id="KW-0812">Transmembrane</keyword>
<evidence type="ECO:0000256" key="2">
    <source>
        <dbReference type="ARBA" id="ARBA00022448"/>
    </source>
</evidence>
<reference evidence="16 17" key="1">
    <citation type="submission" date="2020-09" db="EMBL/GenBank/DDBJ databases">
        <title>Sphingomonas sp., a new species isolated from pork steak.</title>
        <authorList>
            <person name="Heidler von Heilborn D."/>
        </authorList>
    </citation>
    <scope>NUCLEOTIDE SEQUENCE [LARGE SCALE GENOMIC DNA]</scope>
    <source>
        <strain evidence="17">S8-3T</strain>
    </source>
</reference>
<evidence type="ECO:0000256" key="8">
    <source>
        <dbReference type="ARBA" id="ARBA00023077"/>
    </source>
</evidence>
<evidence type="ECO:0000256" key="6">
    <source>
        <dbReference type="ARBA" id="ARBA00023004"/>
    </source>
</evidence>
<keyword evidence="2 11" id="KW-0813">Transport</keyword>
<feature type="domain" description="TonB-dependent receptor plug" evidence="15">
    <location>
        <begin position="58"/>
        <end position="169"/>
    </location>
</feature>
<feature type="chain" id="PRO_5028955971" evidence="13">
    <location>
        <begin position="28"/>
        <end position="731"/>
    </location>
</feature>
<keyword evidence="8 12" id="KW-0798">TonB box</keyword>
<keyword evidence="3 11" id="KW-1134">Transmembrane beta strand</keyword>
<comment type="subcellular location">
    <subcellularLocation>
        <location evidence="1 11">Cell outer membrane</location>
        <topology evidence="1 11">Multi-pass membrane protein</topology>
    </subcellularLocation>
</comment>
<proteinExistence type="inferred from homology"/>